<dbReference type="AlphaFoldDB" id="A0A8H7W2J1"/>
<evidence type="ECO:0000256" key="1">
    <source>
        <dbReference type="SAM" id="MobiDB-lite"/>
    </source>
</evidence>
<feature type="region of interest" description="Disordered" evidence="1">
    <location>
        <begin position="337"/>
        <end position="372"/>
    </location>
</feature>
<dbReference type="EMBL" id="JAFJYH010000249">
    <property type="protein sequence ID" value="KAG4414775.1"/>
    <property type="molecule type" value="Genomic_DNA"/>
</dbReference>
<gene>
    <name evidence="2" type="ORF">IFR04_012088</name>
</gene>
<comment type="caution">
    <text evidence="2">The sequence shown here is derived from an EMBL/GenBank/DDBJ whole genome shotgun (WGS) entry which is preliminary data.</text>
</comment>
<dbReference type="Proteomes" id="UP000664132">
    <property type="component" value="Unassembled WGS sequence"/>
</dbReference>
<name>A0A8H7W2J1_9HELO</name>
<organism evidence="2 3">
    <name type="scientific">Cadophora malorum</name>
    <dbReference type="NCBI Taxonomy" id="108018"/>
    <lineage>
        <taxon>Eukaryota</taxon>
        <taxon>Fungi</taxon>
        <taxon>Dikarya</taxon>
        <taxon>Ascomycota</taxon>
        <taxon>Pezizomycotina</taxon>
        <taxon>Leotiomycetes</taxon>
        <taxon>Helotiales</taxon>
        <taxon>Ploettnerulaceae</taxon>
        <taxon>Cadophora</taxon>
    </lineage>
</organism>
<proteinExistence type="predicted"/>
<dbReference type="OrthoDB" id="4153866at2759"/>
<evidence type="ECO:0000313" key="2">
    <source>
        <dbReference type="EMBL" id="KAG4414775.1"/>
    </source>
</evidence>
<sequence length="372" mass="41240">MLIRRIAQYFVHALMITDWKSVISEAHLTIKRDIADLGITSFDSENDELSTKRDIIDYGIQTEDDNDSLSVKGDASFIREGELPDGTKFKKFKRGDFDILDFGVRNITEDSPLSKGNKDWVQSCGPRPAWMPVDDVKSGNSPISGFNTAVAAYCYHITHSLDNQPTVLGHGQAISSILFSGYVLTTGIPAQVSFVIKNEQDDGNHTPDYSNCIKYLQYISAPNSSCYGKKNKDTRGGTYQVGDKAVSYKGIPETLPPIRSLHDLCEQLKILSLSYATSFPVMSPQLAAWESTISKADTKRINLHGLEGPPARSPKDEEELKPFTEFWKMNAEEATAAVKDVHPKKDEGPIAAEKDEGATEVEENNKGVRDRK</sequence>
<reference evidence="2" key="1">
    <citation type="submission" date="2021-02" db="EMBL/GenBank/DDBJ databases">
        <title>Genome sequence Cadophora malorum strain M34.</title>
        <authorList>
            <person name="Stefanovic E."/>
            <person name="Vu D."/>
            <person name="Scully C."/>
            <person name="Dijksterhuis J."/>
            <person name="Roader J."/>
            <person name="Houbraken J."/>
        </authorList>
    </citation>
    <scope>NUCLEOTIDE SEQUENCE</scope>
    <source>
        <strain evidence="2">M34</strain>
    </source>
</reference>
<keyword evidence="3" id="KW-1185">Reference proteome</keyword>
<evidence type="ECO:0000313" key="3">
    <source>
        <dbReference type="Proteomes" id="UP000664132"/>
    </source>
</evidence>
<protein>
    <submittedName>
        <fullName evidence="2">Uncharacterized protein</fullName>
    </submittedName>
</protein>
<feature type="compositionally biased region" description="Basic and acidic residues" evidence="1">
    <location>
        <begin position="339"/>
        <end position="372"/>
    </location>
</feature>
<accession>A0A8H7W2J1</accession>